<keyword evidence="5" id="KW-1185">Reference proteome</keyword>
<evidence type="ECO:0000313" key="5">
    <source>
        <dbReference type="Proteomes" id="UP000242450"/>
    </source>
</evidence>
<dbReference type="GO" id="GO:0009306">
    <property type="term" value="P:protein secretion"/>
    <property type="evidence" value="ECO:0007669"/>
    <property type="project" value="TreeGrafter"/>
</dbReference>
<keyword evidence="3" id="KW-1133">Transmembrane helix</keyword>
<evidence type="ECO:0000256" key="1">
    <source>
        <dbReference type="ARBA" id="ARBA00023054"/>
    </source>
</evidence>
<sequence length="267" mass="29824">MLAFVVAGGPMVTGQSTMVSECHGGAAILYEACFGLILGKLSEMVMLLLPNGQSSQFTFQSLQWETVVYLPIISLLVGLLFTFRLFQSVRSQLFVRHEKQLAETLATQIDEKCQLTDKYHAAKNEYAEMETSLENARLEGESINVLGLTDTYRKLRRVNVMMRQELNSLVQELIKERFMQSKQEEEMEEMLKVLKSLEEVMRITRSQGLFQTSQEAKHQALIVSSLGVGLSTNCAVPHPPLRPPSMPGCIHPPPSHSTGAILRPVDA</sequence>
<dbReference type="AlphaFoldDB" id="A0A212C1X3"/>
<gene>
    <name evidence="4" type="ORF">Celaphus_00015623</name>
</gene>
<proteinExistence type="predicted"/>
<comment type="caution">
    <text evidence="4">The sequence shown here is derived from an EMBL/GenBank/DDBJ whole genome shotgun (WGS) entry which is preliminary data.</text>
</comment>
<organism evidence="4 5">
    <name type="scientific">Cervus elaphus hippelaphus</name>
    <name type="common">European red deer</name>
    <dbReference type="NCBI Taxonomy" id="46360"/>
    <lineage>
        <taxon>Eukaryota</taxon>
        <taxon>Metazoa</taxon>
        <taxon>Chordata</taxon>
        <taxon>Craniata</taxon>
        <taxon>Vertebrata</taxon>
        <taxon>Euteleostomi</taxon>
        <taxon>Mammalia</taxon>
        <taxon>Eutheria</taxon>
        <taxon>Laurasiatheria</taxon>
        <taxon>Artiodactyla</taxon>
        <taxon>Ruminantia</taxon>
        <taxon>Pecora</taxon>
        <taxon>Cervidae</taxon>
        <taxon>Cervinae</taxon>
        <taxon>Cervus</taxon>
    </lineage>
</organism>
<feature type="transmembrane region" description="Helical" evidence="3">
    <location>
        <begin position="68"/>
        <end position="86"/>
    </location>
</feature>
<name>A0A212C1X3_CEREH</name>
<protein>
    <submittedName>
        <fullName evidence="4">Uncharacterized protein</fullName>
    </submittedName>
</protein>
<dbReference type="PANTHER" id="PTHR23158:SF38">
    <property type="entry name" value="MELANOMA INHIBITORY ACTIVITY PROTEIN 2"/>
    <property type="match status" value="1"/>
</dbReference>
<feature type="coiled-coil region" evidence="2">
    <location>
        <begin position="119"/>
        <end position="207"/>
    </location>
</feature>
<dbReference type="OrthoDB" id="3548878at2759"/>
<dbReference type="InterPro" id="IPR051500">
    <property type="entry name" value="cTAGE_MIA/OTOR"/>
</dbReference>
<evidence type="ECO:0000313" key="4">
    <source>
        <dbReference type="EMBL" id="OWJ99998.1"/>
    </source>
</evidence>
<dbReference type="GO" id="GO:0035459">
    <property type="term" value="P:vesicle cargo loading"/>
    <property type="evidence" value="ECO:0007669"/>
    <property type="project" value="TreeGrafter"/>
</dbReference>
<keyword evidence="3" id="KW-0472">Membrane</keyword>
<evidence type="ECO:0000256" key="3">
    <source>
        <dbReference type="SAM" id="Phobius"/>
    </source>
</evidence>
<keyword evidence="3" id="KW-0812">Transmembrane</keyword>
<dbReference type="Proteomes" id="UP000242450">
    <property type="component" value="Chromosome 33"/>
</dbReference>
<dbReference type="EMBL" id="MKHE01000033">
    <property type="protein sequence ID" value="OWJ99998.1"/>
    <property type="molecule type" value="Genomic_DNA"/>
</dbReference>
<keyword evidence="1 2" id="KW-0175">Coiled coil</keyword>
<dbReference type="GO" id="GO:0006888">
    <property type="term" value="P:endoplasmic reticulum to Golgi vesicle-mediated transport"/>
    <property type="evidence" value="ECO:0007669"/>
    <property type="project" value="TreeGrafter"/>
</dbReference>
<feature type="transmembrane region" description="Helical" evidence="3">
    <location>
        <begin position="28"/>
        <end position="48"/>
    </location>
</feature>
<evidence type="ECO:0000256" key="2">
    <source>
        <dbReference type="SAM" id="Coils"/>
    </source>
</evidence>
<accession>A0A212C1X3</accession>
<dbReference type="PANTHER" id="PTHR23158">
    <property type="entry name" value="MELANOMA INHIBITORY ACTIVITY-RELATED"/>
    <property type="match status" value="1"/>
</dbReference>
<dbReference type="GO" id="GO:0070971">
    <property type="term" value="C:endoplasmic reticulum exit site"/>
    <property type="evidence" value="ECO:0007669"/>
    <property type="project" value="TreeGrafter"/>
</dbReference>
<reference evidence="4 5" key="1">
    <citation type="journal article" date="2018" name="Mol. Genet. Genomics">
        <title>The red deer Cervus elaphus genome CerEla1.0: sequencing, annotating, genes, and chromosomes.</title>
        <authorList>
            <person name="Bana N.A."/>
            <person name="Nyiri A."/>
            <person name="Nagy J."/>
            <person name="Frank K."/>
            <person name="Nagy T."/>
            <person name="Steger V."/>
            <person name="Schiller M."/>
            <person name="Lakatos P."/>
            <person name="Sugar L."/>
            <person name="Horn P."/>
            <person name="Barta E."/>
            <person name="Orosz L."/>
        </authorList>
    </citation>
    <scope>NUCLEOTIDE SEQUENCE [LARGE SCALE GENOMIC DNA]</scope>
    <source>
        <strain evidence="4">Hungarian</strain>
    </source>
</reference>
<dbReference type="GO" id="GO:0005789">
    <property type="term" value="C:endoplasmic reticulum membrane"/>
    <property type="evidence" value="ECO:0007669"/>
    <property type="project" value="TreeGrafter"/>
</dbReference>